<accession>A0AAW1UUR8</accession>
<sequence>MTTFLIVFQLKKAGKTHNIIDIYRWSFLSILLKLYRTSYILSTHRTTEIYNLNKTKYRPNRLVYLNKNPIPTQPFIIQFVEKETTEQKCTKYGKFILLYRVCIHSMIHCYCTCNFFSSKFFQCQVKFYGH</sequence>
<reference evidence="1 2" key="1">
    <citation type="submission" date="2023-03" db="EMBL/GenBank/DDBJ databases">
        <title>Genome insight into feeding habits of ladybird beetles.</title>
        <authorList>
            <person name="Li H.-S."/>
            <person name="Huang Y.-H."/>
            <person name="Pang H."/>
        </authorList>
    </citation>
    <scope>NUCLEOTIDE SEQUENCE [LARGE SCALE GENOMIC DNA]</scope>
    <source>
        <strain evidence="1">SYSU_2023b</strain>
        <tissue evidence="1">Whole body</tissue>
    </source>
</reference>
<comment type="caution">
    <text evidence="1">The sequence shown here is derived from an EMBL/GenBank/DDBJ whole genome shotgun (WGS) entry which is preliminary data.</text>
</comment>
<gene>
    <name evidence="1" type="ORF">WA026_007382</name>
</gene>
<keyword evidence="2" id="KW-1185">Reference proteome</keyword>
<evidence type="ECO:0000313" key="1">
    <source>
        <dbReference type="EMBL" id="KAK9884541.1"/>
    </source>
</evidence>
<organism evidence="1 2">
    <name type="scientific">Henosepilachna vigintioctopunctata</name>
    <dbReference type="NCBI Taxonomy" id="420089"/>
    <lineage>
        <taxon>Eukaryota</taxon>
        <taxon>Metazoa</taxon>
        <taxon>Ecdysozoa</taxon>
        <taxon>Arthropoda</taxon>
        <taxon>Hexapoda</taxon>
        <taxon>Insecta</taxon>
        <taxon>Pterygota</taxon>
        <taxon>Neoptera</taxon>
        <taxon>Endopterygota</taxon>
        <taxon>Coleoptera</taxon>
        <taxon>Polyphaga</taxon>
        <taxon>Cucujiformia</taxon>
        <taxon>Coccinelloidea</taxon>
        <taxon>Coccinellidae</taxon>
        <taxon>Epilachninae</taxon>
        <taxon>Epilachnini</taxon>
        <taxon>Henosepilachna</taxon>
    </lineage>
</organism>
<dbReference type="AlphaFoldDB" id="A0AAW1UUR8"/>
<evidence type="ECO:0000313" key="2">
    <source>
        <dbReference type="Proteomes" id="UP001431783"/>
    </source>
</evidence>
<name>A0AAW1UUR8_9CUCU</name>
<protein>
    <submittedName>
        <fullName evidence="1">Uncharacterized protein</fullName>
    </submittedName>
</protein>
<dbReference type="EMBL" id="JARQZJ010000093">
    <property type="protein sequence ID" value="KAK9884541.1"/>
    <property type="molecule type" value="Genomic_DNA"/>
</dbReference>
<proteinExistence type="predicted"/>
<dbReference type="Proteomes" id="UP001431783">
    <property type="component" value="Unassembled WGS sequence"/>
</dbReference>